<dbReference type="Pfam" id="PF14267">
    <property type="entry name" value="DUF4357"/>
    <property type="match status" value="1"/>
</dbReference>
<dbReference type="InterPro" id="IPR004919">
    <property type="entry name" value="GmrSD_N"/>
</dbReference>
<dbReference type="Pfam" id="PF07510">
    <property type="entry name" value="GmrSD_C"/>
    <property type="match status" value="1"/>
</dbReference>
<dbReference type="EMBL" id="FOGW01000018">
    <property type="protein sequence ID" value="SER98870.1"/>
    <property type="molecule type" value="Genomic_DNA"/>
</dbReference>
<sequence>MSEITGHEYPLLKIFSSDFEYHIPAYQRPYAWTVEETSTLFDDLYSFYTSEPEDENYFLGSIVLIKENTDRRADVIDGQQRLTTLTILFAVLAACLNDSDNKSSCMEILQEKGNKLAGIASQPRVFLREWDQEFFNKYIQNVKIEELLKIDSAKLDTESKKHIQENCNVLKERFSETFGDEEDELLRFSSFLLNRCYLVTVSTPSQASAFRVFSVMNSRGLNLLPTDIIKSETIGKLPTELQKQYTDKWEELENQVGRDGFNEVFTHTRTIFTMEKAKKNLLDEFRAYVISEISSPKSLIDDYLEPYTIAYMKLKNCEYTSSKNAEEINGYLYWLNKNNNYDWMPLAILFMTMYPDDHDYLLWFVKKLERIASYLQVTAQDVNRRMARYKFILAEMKEHPDSTLDNPLKNIELTEWEKEEFLKTLNGEIYTMPSARRNYIIQRLDSFVSDGGATYNTKLFTIEHVLPQNPSARSEWYDIWPDSKDRQYWLNRIANLVPLTRQRNSAAQNYDFETKKTKYFTTKNGTASYNLTTQVISIDEWTPEIVKQRQKDLLDVFTKNWDLDKDTENKVHDKFILSGRGGNASGYPLDDDNFVVVAGSKISKDVTEGFQHGYLELRESLIEDGTISNGVFVKDHKFSSSSAAAAVVLGRAANGRKEWTLLDGRTYGKYGQVEA</sequence>
<dbReference type="PANTHER" id="PTHR35149">
    <property type="entry name" value="SLL5132 PROTEIN"/>
    <property type="match status" value="1"/>
</dbReference>
<evidence type="ECO:0000313" key="4">
    <source>
        <dbReference type="EMBL" id="SER98870.1"/>
    </source>
</evidence>
<keyword evidence="5" id="KW-1185">Reference proteome</keyword>
<dbReference type="InterPro" id="IPR011089">
    <property type="entry name" value="GmrSD_C"/>
</dbReference>
<protein>
    <submittedName>
        <fullName evidence="4">Uncharacterized conserved protein, contains ParB-like and HNH nuclease domains</fullName>
    </submittedName>
</protein>
<evidence type="ECO:0000259" key="2">
    <source>
        <dbReference type="Pfam" id="PF07510"/>
    </source>
</evidence>
<accession>A0A1H9TNH5</accession>
<proteinExistence type="predicted"/>
<evidence type="ECO:0000259" key="1">
    <source>
        <dbReference type="Pfam" id="PF03235"/>
    </source>
</evidence>
<evidence type="ECO:0000313" key="5">
    <source>
        <dbReference type="Proteomes" id="UP000182471"/>
    </source>
</evidence>
<dbReference type="AlphaFoldDB" id="A0A1H9TNH5"/>
<dbReference type="RefSeq" id="WP_074730771.1">
    <property type="nucleotide sequence ID" value="NZ_FOGW01000018.1"/>
</dbReference>
<feature type="domain" description="GmrSD restriction endonucleases N-terminal" evidence="1">
    <location>
        <begin position="12"/>
        <end position="232"/>
    </location>
</feature>
<feature type="domain" description="DUF4357" evidence="3">
    <location>
        <begin position="618"/>
        <end position="666"/>
    </location>
</feature>
<evidence type="ECO:0000259" key="3">
    <source>
        <dbReference type="Pfam" id="PF14267"/>
    </source>
</evidence>
<reference evidence="5" key="1">
    <citation type="submission" date="2016-10" db="EMBL/GenBank/DDBJ databases">
        <authorList>
            <person name="Varghese N."/>
            <person name="Submissions S."/>
        </authorList>
    </citation>
    <scope>NUCLEOTIDE SEQUENCE [LARGE SCALE GENOMIC DNA]</scope>
    <source>
        <strain evidence="5">S1b</strain>
    </source>
</reference>
<name>A0A1H9TNH5_9FIRM</name>
<dbReference type="Pfam" id="PF03235">
    <property type="entry name" value="GmrSD_N"/>
    <property type="match status" value="1"/>
</dbReference>
<dbReference type="PANTHER" id="PTHR35149:SF2">
    <property type="entry name" value="DUF262 DOMAIN-CONTAINING PROTEIN"/>
    <property type="match status" value="1"/>
</dbReference>
<gene>
    <name evidence="4" type="ORF">SAMN02910429_01721</name>
</gene>
<organism evidence="4 5">
    <name type="scientific">Lachnobacterium bovis</name>
    <dbReference type="NCBI Taxonomy" id="140626"/>
    <lineage>
        <taxon>Bacteria</taxon>
        <taxon>Bacillati</taxon>
        <taxon>Bacillota</taxon>
        <taxon>Clostridia</taxon>
        <taxon>Lachnospirales</taxon>
        <taxon>Lachnospiraceae</taxon>
        <taxon>Lachnobacterium</taxon>
    </lineage>
</organism>
<dbReference type="InterPro" id="IPR025579">
    <property type="entry name" value="DUF4357"/>
</dbReference>
<dbReference type="Proteomes" id="UP000182471">
    <property type="component" value="Unassembled WGS sequence"/>
</dbReference>
<feature type="domain" description="GmrSD restriction endonucleases C-terminal" evidence="2">
    <location>
        <begin position="419"/>
        <end position="555"/>
    </location>
</feature>